<dbReference type="KEGG" id="cgy:CGLY_13735"/>
<dbReference type="Gene3D" id="3.30.70.2390">
    <property type="match status" value="1"/>
</dbReference>
<dbReference type="EMBL" id="CP006842">
    <property type="protein sequence ID" value="AHW65187.1"/>
    <property type="molecule type" value="Genomic_DNA"/>
</dbReference>
<keyword evidence="2" id="KW-1133">Transmembrane helix</keyword>
<dbReference type="eggNOG" id="ENOG50330SA">
    <property type="taxonomic scope" value="Bacteria"/>
</dbReference>
<evidence type="ECO:0000313" key="3">
    <source>
        <dbReference type="EMBL" id="AHW65187.1"/>
    </source>
</evidence>
<proteinExistence type="predicted"/>
<sequence length="286" mass="28087">MTDQNGPRHGDDSVYDPNPDTAYDDEYAIDPAMGAAAAGGTAGAASGSAAGAAAGADGPDGDNGTGGPPLRGLAMVLTAVAVVLIAWGVYSFVGGDGDDTEDTAQDATTGQGSAAATAPQDSAAPEDDTDAARGDSASPSAGDGDETAGDPTEDGDGNPDAEAGAGNAGGGEPAAPDIDRGATAVTVLNNSGEPVAQTTADRLRGERWTNIGYGNLRGRIDGISEESRVYYPEGNAQSQAAAEQVAGDLGIAAAAGNPDYYDRFGEADVRNGPRADGVVVVLTGPL</sequence>
<evidence type="ECO:0000313" key="4">
    <source>
        <dbReference type="Proteomes" id="UP000023703"/>
    </source>
</evidence>
<dbReference type="OrthoDB" id="4407093at2"/>
<feature type="region of interest" description="Disordered" evidence="1">
    <location>
        <begin position="100"/>
        <end position="178"/>
    </location>
</feature>
<dbReference type="Proteomes" id="UP000023703">
    <property type="component" value="Chromosome"/>
</dbReference>
<feature type="compositionally biased region" description="Basic and acidic residues" evidence="1">
    <location>
        <begin position="1"/>
        <end position="12"/>
    </location>
</feature>
<evidence type="ECO:0000256" key="2">
    <source>
        <dbReference type="SAM" id="Phobius"/>
    </source>
</evidence>
<keyword evidence="2" id="KW-0472">Membrane</keyword>
<gene>
    <name evidence="3" type="ORF">CGLY_13735</name>
</gene>
<feature type="region of interest" description="Disordered" evidence="1">
    <location>
        <begin position="1"/>
        <end position="65"/>
    </location>
</feature>
<dbReference type="RefSeq" id="WP_038550193.1">
    <property type="nucleotide sequence ID" value="NZ_CP006842.1"/>
</dbReference>
<dbReference type="HOGENOM" id="CLU_073279_0_0_11"/>
<reference evidence="3 4" key="1">
    <citation type="journal article" date="2015" name="Int. J. Syst. Evol. Microbiol.">
        <title>Revisiting Corynebacterium glyciniphilum (ex Kubota et al., 1972) sp. nov., nom. rev., isolated from putrefied banana.</title>
        <authorList>
            <person name="Al-Dilaimi A."/>
            <person name="Bednarz H."/>
            <person name="Lomker A."/>
            <person name="Niehaus K."/>
            <person name="Kalinowski J."/>
            <person name="Ruckert C."/>
        </authorList>
    </citation>
    <scope>NUCLEOTIDE SEQUENCE [LARGE SCALE GENOMIC DNA]</scope>
    <source>
        <strain evidence="3">AJ 3170</strain>
    </source>
</reference>
<dbReference type="AlphaFoldDB" id="X5DX28"/>
<keyword evidence="2" id="KW-0812">Transmembrane</keyword>
<protein>
    <submittedName>
        <fullName evidence="3">Putative membrane protein</fullName>
    </submittedName>
</protein>
<feature type="compositionally biased region" description="Low complexity" evidence="1">
    <location>
        <begin position="105"/>
        <end position="123"/>
    </location>
</feature>
<name>X5DX28_9CORY</name>
<feature type="transmembrane region" description="Helical" evidence="2">
    <location>
        <begin position="73"/>
        <end position="93"/>
    </location>
</feature>
<dbReference type="STRING" id="1404245.CGLY_13735"/>
<feature type="compositionally biased region" description="Low complexity" evidence="1">
    <location>
        <begin position="30"/>
        <end position="57"/>
    </location>
</feature>
<keyword evidence="4" id="KW-1185">Reference proteome</keyword>
<feature type="compositionally biased region" description="Acidic residues" evidence="1">
    <location>
        <begin position="143"/>
        <end position="159"/>
    </location>
</feature>
<organism evidence="3 4">
    <name type="scientific">Corynebacterium glyciniphilum AJ 3170</name>
    <dbReference type="NCBI Taxonomy" id="1404245"/>
    <lineage>
        <taxon>Bacteria</taxon>
        <taxon>Bacillati</taxon>
        <taxon>Actinomycetota</taxon>
        <taxon>Actinomycetes</taxon>
        <taxon>Mycobacteriales</taxon>
        <taxon>Corynebacteriaceae</taxon>
        <taxon>Corynebacterium</taxon>
    </lineage>
</organism>
<evidence type="ECO:0000256" key="1">
    <source>
        <dbReference type="SAM" id="MobiDB-lite"/>
    </source>
</evidence>
<accession>X5DX28</accession>